<dbReference type="InterPro" id="IPR017853">
    <property type="entry name" value="GH"/>
</dbReference>
<dbReference type="SMART" id="SM00812">
    <property type="entry name" value="Alpha_L_fucos"/>
    <property type="match status" value="1"/>
</dbReference>
<dbReference type="SUPFAM" id="SSF51445">
    <property type="entry name" value="(Trans)glycosidases"/>
    <property type="match status" value="1"/>
</dbReference>
<dbReference type="PANTHER" id="PTHR10030:SF37">
    <property type="entry name" value="ALPHA-L-FUCOSIDASE-RELATED"/>
    <property type="match status" value="1"/>
</dbReference>
<gene>
    <name evidence="9" type="ORF">P9H32_04295</name>
</gene>
<feature type="chain" id="PRO_5046708495" description="alpha-L-fucosidase" evidence="7">
    <location>
        <begin position="23"/>
        <end position="523"/>
    </location>
</feature>
<organism evidence="9 10">
    <name type="scientific">Pontiella agarivorans</name>
    <dbReference type="NCBI Taxonomy" id="3038953"/>
    <lineage>
        <taxon>Bacteria</taxon>
        <taxon>Pseudomonadati</taxon>
        <taxon>Kiritimatiellota</taxon>
        <taxon>Kiritimatiellia</taxon>
        <taxon>Kiritimatiellales</taxon>
        <taxon>Pontiellaceae</taxon>
        <taxon>Pontiella</taxon>
    </lineage>
</organism>
<evidence type="ECO:0000256" key="2">
    <source>
        <dbReference type="ARBA" id="ARBA00007951"/>
    </source>
</evidence>
<dbReference type="PRINTS" id="PR00741">
    <property type="entry name" value="GLHYDRLASE29"/>
</dbReference>
<evidence type="ECO:0000259" key="8">
    <source>
        <dbReference type="Pfam" id="PF01120"/>
    </source>
</evidence>
<dbReference type="InterPro" id="IPR057739">
    <property type="entry name" value="Glyco_hydro_29_N"/>
</dbReference>
<dbReference type="Pfam" id="PF01120">
    <property type="entry name" value="Alpha_L_fucos"/>
    <property type="match status" value="1"/>
</dbReference>
<evidence type="ECO:0000256" key="4">
    <source>
        <dbReference type="ARBA" id="ARBA00022729"/>
    </source>
</evidence>
<dbReference type="EC" id="3.2.1.51" evidence="3"/>
<comment type="similarity">
    <text evidence="2">Belongs to the glycosyl hydrolase 29 family.</text>
</comment>
<dbReference type="Gene3D" id="2.60.40.1180">
    <property type="entry name" value="Golgi alpha-mannosidase II"/>
    <property type="match status" value="1"/>
</dbReference>
<keyword evidence="10" id="KW-1185">Reference proteome</keyword>
<evidence type="ECO:0000256" key="1">
    <source>
        <dbReference type="ARBA" id="ARBA00004071"/>
    </source>
</evidence>
<evidence type="ECO:0000256" key="6">
    <source>
        <dbReference type="ARBA" id="ARBA00023295"/>
    </source>
</evidence>
<evidence type="ECO:0000256" key="3">
    <source>
        <dbReference type="ARBA" id="ARBA00012662"/>
    </source>
</evidence>
<dbReference type="InterPro" id="IPR013780">
    <property type="entry name" value="Glyco_hydro_b"/>
</dbReference>
<dbReference type="EMBL" id="JARVCO010000006">
    <property type="protein sequence ID" value="MDZ8117837.1"/>
    <property type="molecule type" value="Genomic_DNA"/>
</dbReference>
<dbReference type="RefSeq" id="WP_322607640.1">
    <property type="nucleotide sequence ID" value="NZ_JARVCO010000006.1"/>
</dbReference>
<dbReference type="Proteomes" id="UP001290861">
    <property type="component" value="Unassembled WGS sequence"/>
</dbReference>
<sequence length="523" mass="60496">MKKGMIMVPFAALTLCAGTANAAGNYEPTLESIRQHEVPEWLQDAKFGIYVHWGPYSEIGTWEEIKEYPQNGGTYLVGYSQFYKSKDNPFRLALEKRYGPVEEGHGYLDLCRNFKADKFDASEWADLMQEAGAKYAGLCVVHHDGYLMWDSAYTDYCAGKLGPERDLVAELLPEVEKRGMKSVATFHHSRTKKHWKRYVDGSRKRKENADVMLQENRDKYFWMIGDDTFTQRRLDITLEFLDKYKPDSIWFDGSAQNETPYEIISHYYNMGIDEGKEVVVHNKFAQFGEYIGTYSYERGFQRPMFVDWPWNDDYPACTDRGWSWWHGIRYHTADHMIRRLCHAVANNGGLLLSLCPRPDGSFDPEQVAQLKGIGKWLRQNGEAIYGTRPWAKVQGEGHMSEEDNIILWDGPDTKRYLRINADLYDDSDIRFTTKGKSTLYAIQLKVPYYGRTRITSLRNEMQVGSENKIKSVELLGYGPVEYERGDDWLLIYHPVPLPNDVALAFKIEVEGELERVLYPGVPE</sequence>
<reference evidence="9 10" key="1">
    <citation type="journal article" date="2024" name="Appl. Environ. Microbiol.">
        <title>Pontiella agarivorans sp. nov., a novel marine anaerobic bacterium capable of degrading macroalgal polysaccharides and fixing nitrogen.</title>
        <authorList>
            <person name="Liu N."/>
            <person name="Kivenson V."/>
            <person name="Peng X."/>
            <person name="Cui Z."/>
            <person name="Lankiewicz T.S."/>
            <person name="Gosselin K.M."/>
            <person name="English C.J."/>
            <person name="Blair E.M."/>
            <person name="O'Malley M.A."/>
            <person name="Valentine D.L."/>
        </authorList>
    </citation>
    <scope>NUCLEOTIDE SEQUENCE [LARGE SCALE GENOMIC DNA]</scope>
    <source>
        <strain evidence="9 10">NLcol2</strain>
    </source>
</reference>
<dbReference type="Gene3D" id="3.20.20.80">
    <property type="entry name" value="Glycosidases"/>
    <property type="match status" value="1"/>
</dbReference>
<feature type="signal peptide" evidence="7">
    <location>
        <begin position="1"/>
        <end position="22"/>
    </location>
</feature>
<name>A0ABU5MUE2_9BACT</name>
<comment type="function">
    <text evidence="1">Alpha-L-fucosidase is responsible for hydrolyzing the alpha-1,6-linked fucose joined to the reducing-end N-acetylglucosamine of the carbohydrate moieties of glycoproteins.</text>
</comment>
<keyword evidence="5" id="KW-0378">Hydrolase</keyword>
<dbReference type="PANTHER" id="PTHR10030">
    <property type="entry name" value="ALPHA-L-FUCOSIDASE"/>
    <property type="match status" value="1"/>
</dbReference>
<dbReference type="InterPro" id="IPR000933">
    <property type="entry name" value="Glyco_hydro_29"/>
</dbReference>
<keyword evidence="4 7" id="KW-0732">Signal</keyword>
<comment type="caution">
    <text evidence="9">The sequence shown here is derived from an EMBL/GenBank/DDBJ whole genome shotgun (WGS) entry which is preliminary data.</text>
</comment>
<proteinExistence type="inferred from homology"/>
<evidence type="ECO:0000313" key="9">
    <source>
        <dbReference type="EMBL" id="MDZ8117837.1"/>
    </source>
</evidence>
<evidence type="ECO:0000256" key="7">
    <source>
        <dbReference type="SAM" id="SignalP"/>
    </source>
</evidence>
<accession>A0ABU5MUE2</accession>
<evidence type="ECO:0000256" key="5">
    <source>
        <dbReference type="ARBA" id="ARBA00022801"/>
    </source>
</evidence>
<evidence type="ECO:0000313" key="10">
    <source>
        <dbReference type="Proteomes" id="UP001290861"/>
    </source>
</evidence>
<keyword evidence="6" id="KW-0326">Glycosidase</keyword>
<protein>
    <recommendedName>
        <fullName evidence="3">alpha-L-fucosidase</fullName>
        <ecNumber evidence="3">3.2.1.51</ecNumber>
    </recommendedName>
</protein>
<dbReference type="InterPro" id="IPR016286">
    <property type="entry name" value="FUC_metazoa-typ"/>
</dbReference>
<feature type="domain" description="Glycoside hydrolase family 29 N-terminal" evidence="8">
    <location>
        <begin position="18"/>
        <end position="382"/>
    </location>
</feature>